<keyword evidence="8" id="KW-1185">Reference proteome</keyword>
<evidence type="ECO:0000313" key="7">
    <source>
        <dbReference type="EMBL" id="CAK0784466.1"/>
    </source>
</evidence>
<dbReference type="InterPro" id="IPR038528">
    <property type="entry name" value="TEL2_C_sf"/>
</dbReference>
<evidence type="ECO:0000313" key="8">
    <source>
        <dbReference type="Proteomes" id="UP001314263"/>
    </source>
</evidence>
<dbReference type="InterPro" id="IPR057348">
    <property type="entry name" value="TELO2_ARM"/>
</dbReference>
<evidence type="ECO:0000256" key="1">
    <source>
        <dbReference type="ARBA" id="ARBA00004496"/>
    </source>
</evidence>
<dbReference type="Proteomes" id="UP001314263">
    <property type="component" value="Unassembled WGS sequence"/>
</dbReference>
<dbReference type="GO" id="GO:0051083">
    <property type="term" value="P:'de novo' cotranslational protein folding"/>
    <property type="evidence" value="ECO:0007669"/>
    <property type="project" value="TreeGrafter"/>
</dbReference>
<feature type="compositionally biased region" description="Polar residues" evidence="4">
    <location>
        <begin position="519"/>
        <end position="531"/>
    </location>
</feature>
<evidence type="ECO:0008006" key="9">
    <source>
        <dbReference type="Google" id="ProtNLM"/>
    </source>
</evidence>
<accession>A0AAV1IC87</accession>
<protein>
    <recommendedName>
        <fullName evidence="9">Telomere length regulation protein conserved domain-containing protein</fullName>
    </recommendedName>
</protein>
<dbReference type="GO" id="GO:0042162">
    <property type="term" value="F:telomeric DNA binding"/>
    <property type="evidence" value="ECO:0007669"/>
    <property type="project" value="TreeGrafter"/>
</dbReference>
<organism evidence="7 8">
    <name type="scientific">Coccomyxa viridis</name>
    <dbReference type="NCBI Taxonomy" id="1274662"/>
    <lineage>
        <taxon>Eukaryota</taxon>
        <taxon>Viridiplantae</taxon>
        <taxon>Chlorophyta</taxon>
        <taxon>core chlorophytes</taxon>
        <taxon>Trebouxiophyceae</taxon>
        <taxon>Trebouxiophyceae incertae sedis</taxon>
        <taxon>Coccomyxaceae</taxon>
        <taxon>Coccomyxa</taxon>
    </lineage>
</organism>
<gene>
    <name evidence="7" type="ORF">CVIRNUC_007670</name>
</gene>
<reference evidence="7 8" key="1">
    <citation type="submission" date="2023-10" db="EMBL/GenBank/DDBJ databases">
        <authorList>
            <person name="Maclean D."/>
            <person name="Macfadyen A."/>
        </authorList>
    </citation>
    <scope>NUCLEOTIDE SEQUENCE [LARGE SCALE GENOMIC DNA]</scope>
</reference>
<proteinExistence type="inferred from homology"/>
<sequence>MVSECAQKYLEAVQESIRHANSPEQITADLNGVILTFSIATLAIHRPNHNEAIADLKGALLRSAEAGRTGPAGLKDLFYADHFAFFADTLLSVVAADWLPSLSLQDRNELFHVFFAEAPAEALLPVLLAHISLVRPVSGAPGSMGSSLTVQAPGAETAAAILAERFALPESTGMGELSTYCSRSGDHESHAGSLSTEEVALLLTSVPDRAAASNLHPLQPALFARQVVEACIQAVEHLTHAASVALCQTSPGDPTHSSMSSQEREVSHSQPSLAAAVLTRFAKRGQALTVARSIWQYLGSPVGPGGDNRVRLLQHLLCQIKDSQALEKILGALLLEAPSHPSKDSAQIIKQLLWPSLYQRQGVRYLFESKLLLRRCVPPKQLATLINLLAKLPAAEAGQSSLQHAVVGMAQSWGSEESIQRLPVQQQAYMTAALAHSLELLGKQQLEATPGLFPALLSGVSARLESPEGPIRKQAMRVGMAFSAVLDPSKDPLFSELGNFDLTPAEAWHPACIRANSQAKDTTFQKPSTPAQDGECPASGYDSDASLEAFDLSEGPDTEDFEQEGRPLQLRDVAALLSKGDDPHAVLRGLRVIRPLIEAAPEELGHTAGEIARALLYARPPEWADKEAVSVEQKASSQRLTALAAVCEASPEEGGLALAREVYSPHLDMHQRLTILEALSTAARQLSQGLPAPASARQDALMQPEADAAGRSRRWGVRSLAKQREGPPSSRRNRFVGVAACWAAALLDQADQERQGVDLFGRDALVLGHVLATLGTFVECASPAGVTLWLASVVLELVAAKEVHAHSQPFVRRAALIASSQVMRALPPARLAGLLSSGSASDGLLAERLDWCRGWTQEVAARDADPQCQMLAAGCQSLQGILAQEAMQALELGADSGLALTGEKSGEVIIPQGL</sequence>
<dbReference type="Gene3D" id="1.25.40.720">
    <property type="entry name" value="Telomere length regulation protein 2, C-terminal domain"/>
    <property type="match status" value="1"/>
</dbReference>
<dbReference type="Pfam" id="PF25320">
    <property type="entry name" value="TELO2_ARM"/>
    <property type="match status" value="1"/>
</dbReference>
<dbReference type="PANTHER" id="PTHR15830">
    <property type="entry name" value="TELOMERE LENGTH REGULATION PROTEIN TEL2 FAMILY MEMBER"/>
    <property type="match status" value="1"/>
</dbReference>
<comment type="caution">
    <text evidence="7">The sequence shown here is derived from an EMBL/GenBank/DDBJ whole genome shotgun (WGS) entry which is preliminary data.</text>
</comment>
<feature type="domain" description="TELO2 ARM repeat" evidence="6">
    <location>
        <begin position="311"/>
        <end position="494"/>
    </location>
</feature>
<evidence type="ECO:0000259" key="6">
    <source>
        <dbReference type="Pfam" id="PF25320"/>
    </source>
</evidence>
<dbReference type="PANTHER" id="PTHR15830:SF10">
    <property type="entry name" value="TELOMERE LENGTH REGULATION PROTEIN TEL2 HOMOLOG"/>
    <property type="match status" value="1"/>
</dbReference>
<name>A0AAV1IC87_9CHLO</name>
<dbReference type="InterPro" id="IPR051970">
    <property type="entry name" value="TEL2_Regulation"/>
</dbReference>
<evidence type="ECO:0000256" key="4">
    <source>
        <dbReference type="SAM" id="MobiDB-lite"/>
    </source>
</evidence>
<dbReference type="GO" id="GO:0005829">
    <property type="term" value="C:cytosol"/>
    <property type="evidence" value="ECO:0007669"/>
    <property type="project" value="TreeGrafter"/>
</dbReference>
<evidence type="ECO:0000256" key="2">
    <source>
        <dbReference type="ARBA" id="ARBA00006133"/>
    </source>
</evidence>
<feature type="region of interest" description="Disordered" evidence="4">
    <location>
        <begin position="689"/>
        <end position="731"/>
    </location>
</feature>
<evidence type="ECO:0000256" key="3">
    <source>
        <dbReference type="ARBA" id="ARBA00022490"/>
    </source>
</evidence>
<comment type="similarity">
    <text evidence="2">Belongs to the TEL2 family.</text>
</comment>
<dbReference type="EMBL" id="CAUYUE010000010">
    <property type="protein sequence ID" value="CAK0784466.1"/>
    <property type="molecule type" value="Genomic_DNA"/>
</dbReference>
<evidence type="ECO:0000259" key="5">
    <source>
        <dbReference type="Pfam" id="PF10193"/>
    </source>
</evidence>
<dbReference type="InterPro" id="IPR019337">
    <property type="entry name" value="Telomere_length_regulation_dom"/>
</dbReference>
<feature type="region of interest" description="Disordered" evidence="4">
    <location>
        <begin position="519"/>
        <end position="543"/>
    </location>
</feature>
<dbReference type="AlphaFoldDB" id="A0AAV1IC87"/>
<keyword evidence="3" id="KW-0963">Cytoplasm</keyword>
<comment type="subcellular location">
    <subcellularLocation>
        <location evidence="1">Cytoplasm</location>
    </subcellularLocation>
</comment>
<dbReference type="GO" id="GO:0051879">
    <property type="term" value="F:Hsp90 protein binding"/>
    <property type="evidence" value="ECO:0007669"/>
    <property type="project" value="TreeGrafter"/>
</dbReference>
<dbReference type="Pfam" id="PF10193">
    <property type="entry name" value="Telomere_reg-2"/>
    <property type="match status" value="1"/>
</dbReference>
<feature type="domain" description="Telomere length regulation protein conserved" evidence="5">
    <location>
        <begin position="567"/>
        <end position="683"/>
    </location>
</feature>